<comment type="caution">
    <text evidence="1">The sequence shown here is derived from an EMBL/GenBank/DDBJ whole genome shotgun (WGS) entry which is preliminary data.</text>
</comment>
<dbReference type="SUPFAM" id="SSF54637">
    <property type="entry name" value="Thioesterase/thiol ester dehydrase-isomerase"/>
    <property type="match status" value="1"/>
</dbReference>
<accession>A0ABU6JXS8</accession>
<reference evidence="1 2" key="1">
    <citation type="submission" date="2024-01" db="EMBL/GenBank/DDBJ databases">
        <title>Uliginosibacterium soil sp. nov.</title>
        <authorList>
            <person name="Lv Y."/>
        </authorList>
    </citation>
    <scope>NUCLEOTIDE SEQUENCE [LARGE SCALE GENOMIC DNA]</scope>
    <source>
        <strain evidence="1 2">H3</strain>
    </source>
</reference>
<protein>
    <submittedName>
        <fullName evidence="1">3-hydroxylacyl-ACP dehydratase</fullName>
    </submittedName>
</protein>
<dbReference type="EMBL" id="JAYXHS010000001">
    <property type="protein sequence ID" value="MEC5384192.1"/>
    <property type="molecule type" value="Genomic_DNA"/>
</dbReference>
<evidence type="ECO:0000313" key="1">
    <source>
        <dbReference type="EMBL" id="MEC5384192.1"/>
    </source>
</evidence>
<name>A0ABU6JXS8_9RHOO</name>
<dbReference type="Pfam" id="PF22817">
    <property type="entry name" value="ApeP-like"/>
    <property type="match status" value="1"/>
</dbReference>
<dbReference type="InterPro" id="IPR016776">
    <property type="entry name" value="ApeP-like_dehydratase"/>
</dbReference>
<proteinExistence type="predicted"/>
<gene>
    <name evidence="1" type="ORF">VVD49_00585</name>
</gene>
<sequence>MSLSASTMLDRQQIAARIPHTADMCLLDSVEHWDADGIRCHSQSHSNSDNPLREAGQLGAACGVEYAAQAMAIHGALLAGLSDDTRPRAGFLASMRDVQLHVMTLDDIVGTLRVEASRLTGDGQSILYSFKVSAGDTALVTGRAAVVLDASKIEAKQAQQAMEQK</sequence>
<keyword evidence="2" id="KW-1185">Reference proteome</keyword>
<dbReference type="Proteomes" id="UP001331561">
    <property type="component" value="Unassembled WGS sequence"/>
</dbReference>
<dbReference type="RefSeq" id="WP_327597175.1">
    <property type="nucleotide sequence ID" value="NZ_JAYXHS010000001.1"/>
</dbReference>
<dbReference type="Gene3D" id="3.10.129.10">
    <property type="entry name" value="Hotdog Thioesterase"/>
    <property type="match status" value="1"/>
</dbReference>
<dbReference type="InterPro" id="IPR029069">
    <property type="entry name" value="HotDog_dom_sf"/>
</dbReference>
<evidence type="ECO:0000313" key="2">
    <source>
        <dbReference type="Proteomes" id="UP001331561"/>
    </source>
</evidence>
<organism evidence="1 2">
    <name type="scientific">Uliginosibacterium silvisoli</name>
    <dbReference type="NCBI Taxonomy" id="3114758"/>
    <lineage>
        <taxon>Bacteria</taxon>
        <taxon>Pseudomonadati</taxon>
        <taxon>Pseudomonadota</taxon>
        <taxon>Betaproteobacteria</taxon>
        <taxon>Rhodocyclales</taxon>
        <taxon>Zoogloeaceae</taxon>
        <taxon>Uliginosibacterium</taxon>
    </lineage>
</organism>